<protein>
    <submittedName>
        <fullName evidence="2">Uncharacterized protein</fullName>
    </submittedName>
</protein>
<evidence type="ECO:0000313" key="2">
    <source>
        <dbReference type="EMBL" id="GAC66946.1"/>
    </source>
</evidence>
<dbReference type="Proteomes" id="UP000011666">
    <property type="component" value="Unassembled WGS sequence"/>
</dbReference>
<feature type="transmembrane region" description="Helical" evidence="1">
    <location>
        <begin position="55"/>
        <end position="74"/>
    </location>
</feature>
<dbReference type="eggNOG" id="ENOG50337EH">
    <property type="taxonomic scope" value="Bacteria"/>
</dbReference>
<feature type="transmembrane region" description="Helical" evidence="1">
    <location>
        <begin position="80"/>
        <end position="99"/>
    </location>
</feature>
<evidence type="ECO:0000313" key="3">
    <source>
        <dbReference type="Proteomes" id="UP000011666"/>
    </source>
</evidence>
<keyword evidence="3" id="KW-1185">Reference proteome</keyword>
<proteinExistence type="predicted"/>
<keyword evidence="1" id="KW-0812">Transmembrane</keyword>
<accession>M0QF74</accession>
<gene>
    <name evidence="2" type="ORF">GS4_05_01580</name>
</gene>
<dbReference type="EMBL" id="BANX01000005">
    <property type="protein sequence ID" value="GAC66946.1"/>
    <property type="molecule type" value="Genomic_DNA"/>
</dbReference>
<dbReference type="AlphaFoldDB" id="M0QF74"/>
<evidence type="ECO:0000256" key="1">
    <source>
        <dbReference type="SAM" id="Phobius"/>
    </source>
</evidence>
<reference evidence="2 3" key="1">
    <citation type="submission" date="2013-01" db="EMBL/GenBank/DDBJ databases">
        <title>Whole genome shotgun sequence of Gordonia soli NBRC 108243.</title>
        <authorList>
            <person name="Isaki-Nakamura S."/>
            <person name="Hosoyama A."/>
            <person name="Tsuchikane K."/>
            <person name="Ando Y."/>
            <person name="Baba S."/>
            <person name="Ohji S."/>
            <person name="Hamada M."/>
            <person name="Tamura T."/>
            <person name="Yamazoe A."/>
            <person name="Yamazaki S."/>
            <person name="Fujita N."/>
        </authorList>
    </citation>
    <scope>NUCLEOTIDE SEQUENCE [LARGE SCALE GENOMIC DNA]</scope>
    <source>
        <strain evidence="2 3">NBRC 108243</strain>
    </source>
</reference>
<comment type="caution">
    <text evidence="2">The sequence shown here is derived from an EMBL/GenBank/DDBJ whole genome shotgun (WGS) entry which is preliminary data.</text>
</comment>
<feature type="transmembrane region" description="Helical" evidence="1">
    <location>
        <begin position="6"/>
        <end position="24"/>
    </location>
</feature>
<dbReference type="STRING" id="1223545.GS4_05_01580"/>
<keyword evidence="1" id="KW-0472">Membrane</keyword>
<sequence>MVGMAVDVTVPVVAAGLVGGFAAARYSGRRELGGIVLAAAGGWSTRQWASTRGPAVAGGLLATYLGAFGLSHPLAKKVGAWPAVGIVTAVTAATTAALTR</sequence>
<keyword evidence="1" id="KW-1133">Transmembrane helix</keyword>
<name>M0QF74_9ACTN</name>
<organism evidence="2 3">
    <name type="scientific">Gordonia soli NBRC 108243</name>
    <dbReference type="NCBI Taxonomy" id="1223545"/>
    <lineage>
        <taxon>Bacteria</taxon>
        <taxon>Bacillati</taxon>
        <taxon>Actinomycetota</taxon>
        <taxon>Actinomycetes</taxon>
        <taxon>Mycobacteriales</taxon>
        <taxon>Gordoniaceae</taxon>
        <taxon>Gordonia</taxon>
    </lineage>
</organism>